<dbReference type="KEGG" id="fku:FGKAn22_18250"/>
<keyword evidence="4" id="KW-1185">Reference proteome</keyword>
<keyword evidence="2" id="KW-1133">Transmembrane helix</keyword>
<evidence type="ECO:0008006" key="5">
    <source>
        <dbReference type="Google" id="ProtNLM"/>
    </source>
</evidence>
<gene>
    <name evidence="3" type="ORF">FGKAn22_18250</name>
</gene>
<accession>A0AAN1T0E4</accession>
<evidence type="ECO:0000256" key="1">
    <source>
        <dbReference type="SAM" id="MobiDB-lite"/>
    </source>
</evidence>
<keyword evidence="2" id="KW-0472">Membrane</keyword>
<feature type="region of interest" description="Disordered" evidence="1">
    <location>
        <begin position="59"/>
        <end position="114"/>
    </location>
</feature>
<dbReference type="InterPro" id="IPR021457">
    <property type="entry name" value="DUF3108"/>
</dbReference>
<dbReference type="Proteomes" id="UP001319121">
    <property type="component" value="Chromosome"/>
</dbReference>
<name>A0AAN1T0E4_9PROT</name>
<proteinExistence type="predicted"/>
<dbReference type="Pfam" id="PF11306">
    <property type="entry name" value="DUF3108"/>
    <property type="match status" value="1"/>
</dbReference>
<organism evidence="3 4">
    <name type="scientific">Ferrigenium kumadai</name>
    <dbReference type="NCBI Taxonomy" id="1682490"/>
    <lineage>
        <taxon>Bacteria</taxon>
        <taxon>Pseudomonadati</taxon>
        <taxon>Pseudomonadota</taxon>
        <taxon>Betaproteobacteria</taxon>
        <taxon>Nitrosomonadales</taxon>
        <taxon>Gallionellaceae</taxon>
        <taxon>Ferrigenium</taxon>
    </lineage>
</organism>
<evidence type="ECO:0000313" key="3">
    <source>
        <dbReference type="EMBL" id="BBJ00133.1"/>
    </source>
</evidence>
<reference evidence="3 4" key="1">
    <citation type="submission" date="2019-03" db="EMBL/GenBank/DDBJ databases">
        <title>Complete genome sequence of Ferrigenium kumadai strain An22, a microaerophilic iron-oxidizing bacterium isolated from a paddy field soil.</title>
        <authorList>
            <person name="Watanabe T."/>
            <person name="Asakawa S."/>
        </authorList>
    </citation>
    <scope>NUCLEOTIDE SEQUENCE [LARGE SCALE GENOMIC DNA]</scope>
    <source>
        <strain evidence="3 4">An22</strain>
    </source>
</reference>
<protein>
    <recommendedName>
        <fullName evidence="5">DUF3108 domain-containing protein</fullName>
    </recommendedName>
</protein>
<sequence>MKRYLPSLPQQPAARIALAIGLSLLIHAIVLFGPLVELPKSEVPLPPLTAKLEPLPKIAAAPAPKKKPRPKPKAVESTAPAVQESLPETPSPEATGEQPQAVAEPQPAAEATEQAKPLLPKHAQLTFAVYQGSGGMQLGEAVHRLDIEEGQYTLKTVSQTTGVVSFFKSYTLTQTSRGRVDAQGLHPLAFDEEKKQSKGNQGLRAEFDWEAHKLHFSHGGEAALPEQAQDIASFLYQLSQMPMANRQTMPFSISNGKKLEYYELEIGAEEEIATPLGKLRALPLRKRHAQGEEGLDIWLGLEYRLLPVKVRQIDRTGQIAGEMAISDIRVSDE</sequence>
<evidence type="ECO:0000313" key="4">
    <source>
        <dbReference type="Proteomes" id="UP001319121"/>
    </source>
</evidence>
<dbReference type="AlphaFoldDB" id="A0AAN1T0E4"/>
<feature type="transmembrane region" description="Helical" evidence="2">
    <location>
        <begin position="12"/>
        <end position="36"/>
    </location>
</feature>
<feature type="compositionally biased region" description="Low complexity" evidence="1">
    <location>
        <begin position="97"/>
        <end position="114"/>
    </location>
</feature>
<keyword evidence="2" id="KW-0812">Transmembrane</keyword>
<evidence type="ECO:0000256" key="2">
    <source>
        <dbReference type="SAM" id="Phobius"/>
    </source>
</evidence>
<dbReference type="EMBL" id="AP019536">
    <property type="protein sequence ID" value="BBJ00133.1"/>
    <property type="molecule type" value="Genomic_DNA"/>
</dbReference>